<keyword evidence="2" id="KW-1185">Reference proteome</keyword>
<dbReference type="EMBL" id="JACCJC010000007">
    <property type="protein sequence ID" value="KAF6239107.1"/>
    <property type="molecule type" value="Genomic_DNA"/>
</dbReference>
<protein>
    <submittedName>
        <fullName evidence="1">Uncharacterized protein</fullName>
    </submittedName>
</protein>
<sequence length="132" mass="14017">MEYPIGECKIALIVGSNVDGSPGTDSGLWSEITQRGKSILDHCVLHKTRDPYGRGGGHGVAGKHGRLFVIIYAWGSRFDLAARGLTPGDRLAINPAAAGLVNLTDSAAIPGVQLSNITRLTRVVEPDEVQEQ</sequence>
<dbReference type="RefSeq" id="XP_037168403.1">
    <property type="nucleotide sequence ID" value="XM_037304910.1"/>
</dbReference>
<evidence type="ECO:0000313" key="1">
    <source>
        <dbReference type="EMBL" id="KAF6239107.1"/>
    </source>
</evidence>
<proteinExistence type="predicted"/>
<comment type="caution">
    <text evidence="1">The sequence shown here is derived from an EMBL/GenBank/DDBJ whole genome shotgun (WGS) entry which is preliminary data.</text>
</comment>
<evidence type="ECO:0000313" key="2">
    <source>
        <dbReference type="Proteomes" id="UP000578531"/>
    </source>
</evidence>
<name>A0A8H6G227_9LECA</name>
<gene>
    <name evidence="1" type="ORF">HO173_002979</name>
</gene>
<organism evidence="1 2">
    <name type="scientific">Letharia columbiana</name>
    <dbReference type="NCBI Taxonomy" id="112416"/>
    <lineage>
        <taxon>Eukaryota</taxon>
        <taxon>Fungi</taxon>
        <taxon>Dikarya</taxon>
        <taxon>Ascomycota</taxon>
        <taxon>Pezizomycotina</taxon>
        <taxon>Lecanoromycetes</taxon>
        <taxon>OSLEUM clade</taxon>
        <taxon>Lecanoromycetidae</taxon>
        <taxon>Lecanorales</taxon>
        <taxon>Lecanorineae</taxon>
        <taxon>Parmeliaceae</taxon>
        <taxon>Letharia</taxon>
    </lineage>
</organism>
<dbReference type="GeneID" id="59284650"/>
<dbReference type="Proteomes" id="UP000578531">
    <property type="component" value="Unassembled WGS sequence"/>
</dbReference>
<dbReference type="AlphaFoldDB" id="A0A8H6G227"/>
<accession>A0A8H6G227</accession>
<reference evidence="1 2" key="1">
    <citation type="journal article" date="2020" name="Genomics">
        <title>Complete, high-quality genomes from long-read metagenomic sequencing of two wolf lichen thalli reveals enigmatic genome architecture.</title>
        <authorList>
            <person name="McKenzie S.K."/>
            <person name="Walston R.F."/>
            <person name="Allen J.L."/>
        </authorList>
    </citation>
    <scope>NUCLEOTIDE SEQUENCE [LARGE SCALE GENOMIC DNA]</scope>
    <source>
        <strain evidence="1">WasteWater2</strain>
    </source>
</reference>